<evidence type="ECO:0000313" key="3">
    <source>
        <dbReference type="Proteomes" id="UP000295447"/>
    </source>
</evidence>
<dbReference type="OrthoDB" id="3748275at2"/>
<feature type="transmembrane region" description="Helical" evidence="1">
    <location>
        <begin position="214"/>
        <end position="232"/>
    </location>
</feature>
<keyword evidence="3" id="KW-1185">Reference proteome</keyword>
<protein>
    <submittedName>
        <fullName evidence="2">Tight adherence protein B</fullName>
    </submittedName>
</protein>
<evidence type="ECO:0000313" key="2">
    <source>
        <dbReference type="EMBL" id="TDW18743.1"/>
    </source>
</evidence>
<dbReference type="Proteomes" id="UP000295447">
    <property type="component" value="Unassembled WGS sequence"/>
</dbReference>
<gene>
    <name evidence="2" type="ORF">EV650_5339</name>
</gene>
<accession>A0A4R7ZLP5</accession>
<keyword evidence="1" id="KW-0812">Transmembrane</keyword>
<comment type="caution">
    <text evidence="2">The sequence shown here is derived from an EMBL/GenBank/DDBJ whole genome shotgun (WGS) entry which is preliminary data.</text>
</comment>
<dbReference type="RefSeq" id="WP_134121688.1">
    <property type="nucleotide sequence ID" value="NZ_SODF01000002.1"/>
</dbReference>
<evidence type="ECO:0000256" key="1">
    <source>
        <dbReference type="SAM" id="Phobius"/>
    </source>
</evidence>
<name>A0A4R7ZLP5_9ACTN</name>
<dbReference type="EMBL" id="SODF01000002">
    <property type="protein sequence ID" value="TDW18743.1"/>
    <property type="molecule type" value="Genomic_DNA"/>
</dbReference>
<feature type="transmembrane region" description="Helical" evidence="1">
    <location>
        <begin position="244"/>
        <end position="264"/>
    </location>
</feature>
<keyword evidence="1" id="KW-1133">Transmembrane helix</keyword>
<dbReference type="AlphaFoldDB" id="A0A4R7ZLP5"/>
<sequence>MSSAFLAGLMAFLACALILPKPGRGLHRLTAPIPRRDKPDGRSLPRLPSLARLSLVVSAAATVLLLLGVQVLVSAAAIGVVLALAAVQRAQQQRRTAAAARRAQIIEALDVLAADLTAGRPPIAALEGAASISPDFQVAHAAAKLGGDVAGALELAAESPGGAGLRALAAAWRVTEESGAAFAALTERLSSSLRADETIHRQTEASLAGARSTARILAALPIFGIALGYSLGADPLTFLTATPTGWLCLTAGLSLTTLGLHWTARLSEVAR</sequence>
<organism evidence="2 3">
    <name type="scientific">Kribbella kalugense</name>
    <dbReference type="NCBI Taxonomy" id="2512221"/>
    <lineage>
        <taxon>Bacteria</taxon>
        <taxon>Bacillati</taxon>
        <taxon>Actinomycetota</taxon>
        <taxon>Actinomycetes</taxon>
        <taxon>Propionibacteriales</taxon>
        <taxon>Kribbellaceae</taxon>
        <taxon>Kribbella</taxon>
    </lineage>
</organism>
<reference evidence="2 3" key="1">
    <citation type="submission" date="2019-03" db="EMBL/GenBank/DDBJ databases">
        <title>Genomic Encyclopedia of Type Strains, Phase III (KMG-III): the genomes of soil and plant-associated and newly described type strains.</title>
        <authorList>
            <person name="Whitman W."/>
        </authorList>
    </citation>
    <scope>NUCLEOTIDE SEQUENCE [LARGE SCALE GENOMIC DNA]</scope>
    <source>
        <strain evidence="2 3">VKM Ac-2570</strain>
    </source>
</reference>
<dbReference type="PANTHER" id="PTHR35007:SF4">
    <property type="entry name" value="CONSERVED TRANSMEMBRANE PROTEIN-RELATED"/>
    <property type="match status" value="1"/>
</dbReference>
<feature type="transmembrane region" description="Helical" evidence="1">
    <location>
        <begin position="53"/>
        <end position="86"/>
    </location>
</feature>
<keyword evidence="1" id="KW-0472">Membrane</keyword>
<dbReference type="PANTHER" id="PTHR35007">
    <property type="entry name" value="INTEGRAL MEMBRANE PROTEIN-RELATED"/>
    <property type="match status" value="1"/>
</dbReference>
<proteinExistence type="predicted"/>